<comment type="similarity">
    <text evidence="5">Belongs to the serine/threonine dehydratase family.</text>
</comment>
<dbReference type="Gene3D" id="3.40.50.1100">
    <property type="match status" value="2"/>
</dbReference>
<dbReference type="Pfam" id="PF00291">
    <property type="entry name" value="PALP"/>
    <property type="match status" value="1"/>
</dbReference>
<evidence type="ECO:0000313" key="10">
    <source>
        <dbReference type="EMBL" id="KDA01101.1"/>
    </source>
</evidence>
<evidence type="ECO:0000256" key="1">
    <source>
        <dbReference type="ARBA" id="ARBA00001913"/>
    </source>
</evidence>
<organism evidence="10 11">
    <name type="scientific">Hyphomonas oceanitis SCH89</name>
    <dbReference type="NCBI Taxonomy" id="1280953"/>
    <lineage>
        <taxon>Bacteria</taxon>
        <taxon>Pseudomonadati</taxon>
        <taxon>Pseudomonadota</taxon>
        <taxon>Alphaproteobacteria</taxon>
        <taxon>Hyphomonadales</taxon>
        <taxon>Hyphomonadaceae</taxon>
        <taxon>Hyphomonas</taxon>
    </lineage>
</organism>
<dbReference type="AlphaFoldDB" id="A0A059G2R3"/>
<dbReference type="STRING" id="1280953.HOC_17254"/>
<evidence type="ECO:0000256" key="2">
    <source>
        <dbReference type="ARBA" id="ARBA00001933"/>
    </source>
</evidence>
<dbReference type="PANTHER" id="PTHR43050">
    <property type="entry name" value="SERINE / THREONINE RACEMASE FAMILY MEMBER"/>
    <property type="match status" value="1"/>
</dbReference>
<dbReference type="GO" id="GO:0030170">
    <property type="term" value="F:pyridoxal phosphate binding"/>
    <property type="evidence" value="ECO:0007669"/>
    <property type="project" value="InterPro"/>
</dbReference>
<comment type="cofactor">
    <cofactor evidence="1">
        <name>Ca(2+)</name>
        <dbReference type="ChEBI" id="CHEBI:29108"/>
    </cofactor>
</comment>
<dbReference type="GO" id="GO:0070179">
    <property type="term" value="P:D-serine biosynthetic process"/>
    <property type="evidence" value="ECO:0007669"/>
    <property type="project" value="TreeGrafter"/>
</dbReference>
<dbReference type="eggNOG" id="COG1171">
    <property type="taxonomic scope" value="Bacteria"/>
</dbReference>
<comment type="cofactor">
    <cofactor evidence="3">
        <name>Mn(2+)</name>
        <dbReference type="ChEBI" id="CHEBI:29035"/>
    </cofactor>
</comment>
<evidence type="ECO:0000256" key="4">
    <source>
        <dbReference type="ARBA" id="ARBA00001946"/>
    </source>
</evidence>
<comment type="caution">
    <text evidence="10">The sequence shown here is derived from an EMBL/GenBank/DDBJ whole genome shotgun (WGS) entry which is preliminary data.</text>
</comment>
<dbReference type="GO" id="GO:0030378">
    <property type="term" value="F:serine racemase activity"/>
    <property type="evidence" value="ECO:0007669"/>
    <property type="project" value="TreeGrafter"/>
</dbReference>
<protein>
    <submittedName>
        <fullName evidence="10">Pyridoxal-phosphate-dependent enzyme</fullName>
    </submittedName>
</protein>
<dbReference type="Proteomes" id="UP000024942">
    <property type="component" value="Unassembled WGS sequence"/>
</dbReference>
<keyword evidence="7" id="KW-0663">Pyridoxal phosphate</keyword>
<dbReference type="PATRIC" id="fig|1280953.3.peg.3456"/>
<comment type="cofactor">
    <cofactor evidence="4">
        <name>Mg(2+)</name>
        <dbReference type="ChEBI" id="CHEBI:18420"/>
    </cofactor>
</comment>
<reference evidence="10 11" key="1">
    <citation type="journal article" date="2014" name="Antonie Van Leeuwenhoek">
        <title>Hyphomonas beringensis sp. nov. and Hyphomonas chukchiensis sp. nov., isolated from surface seawater of the Bering Sea and Chukchi Sea.</title>
        <authorList>
            <person name="Li C."/>
            <person name="Lai Q."/>
            <person name="Li G."/>
            <person name="Dong C."/>
            <person name="Wang J."/>
            <person name="Liao Y."/>
            <person name="Shao Z."/>
        </authorList>
    </citation>
    <scope>NUCLEOTIDE SEQUENCE [LARGE SCALE GENOMIC DNA]</scope>
    <source>
        <strain evidence="10 11">SCH89</strain>
    </source>
</reference>
<dbReference type="FunFam" id="3.40.50.1100:FF:000005">
    <property type="entry name" value="Threonine dehydratase catabolic"/>
    <property type="match status" value="1"/>
</dbReference>
<name>A0A059G2R3_9PROT</name>
<dbReference type="GO" id="GO:0000287">
    <property type="term" value="F:magnesium ion binding"/>
    <property type="evidence" value="ECO:0007669"/>
    <property type="project" value="TreeGrafter"/>
</dbReference>
<dbReference type="GO" id="GO:0005524">
    <property type="term" value="F:ATP binding"/>
    <property type="evidence" value="ECO:0007669"/>
    <property type="project" value="TreeGrafter"/>
</dbReference>
<dbReference type="PANTHER" id="PTHR43050:SF1">
    <property type="entry name" value="SERINE RACEMASE"/>
    <property type="match status" value="1"/>
</dbReference>
<gene>
    <name evidence="10" type="ORF">HOC_17254</name>
</gene>
<dbReference type="OrthoDB" id="9811476at2"/>
<dbReference type="InterPro" id="IPR001926">
    <property type="entry name" value="TrpB-like_PALP"/>
</dbReference>
<evidence type="ECO:0000256" key="3">
    <source>
        <dbReference type="ARBA" id="ARBA00001936"/>
    </source>
</evidence>
<evidence type="ECO:0000313" key="11">
    <source>
        <dbReference type="Proteomes" id="UP000024942"/>
    </source>
</evidence>
<proteinExistence type="inferred from homology"/>
<sequence length="332" mass="33945">MTETLSLPTFDDVLAAEKRIAGVVRETPILTHAAIDAAAGAELLVKAECLQVTGSFKIRGAMNRLSQIDAAGRKAGVVAFSSGNHAQGVARAARLLGMPALIVMPSDAPQVKVDGVLADGGEVHLYDRNSEDREAIARDIAAARGGAIVVPAFDDFNVIAGQGTLGLEFARQAAAMGKPLDHLICCAGGGGLISGVALAFEGLSAGTKIWTAEPETHEDWAKSLAAGEIVSNAPGMRTFCDAIVTPQPGNLTFAIGKRLLAGGLAVSDADVRAAMRQAFRYLKIVAEPGGAAALAAAVRGLPDAMRGSRVGVVVTGGNVDAALYADVIAGRD</sequence>
<evidence type="ECO:0000259" key="9">
    <source>
        <dbReference type="Pfam" id="PF00291"/>
    </source>
</evidence>
<evidence type="ECO:0000256" key="7">
    <source>
        <dbReference type="ARBA" id="ARBA00022898"/>
    </source>
</evidence>
<keyword evidence="11" id="KW-1185">Reference proteome</keyword>
<keyword evidence="8" id="KW-0456">Lyase</keyword>
<dbReference type="CDD" id="cd01562">
    <property type="entry name" value="Thr-dehyd"/>
    <property type="match status" value="1"/>
</dbReference>
<accession>A0A059G2R3</accession>
<dbReference type="EMBL" id="ARYL01000036">
    <property type="protein sequence ID" value="KDA01101.1"/>
    <property type="molecule type" value="Genomic_DNA"/>
</dbReference>
<dbReference type="RefSeq" id="WP_035540856.1">
    <property type="nucleotide sequence ID" value="NZ_ARYL01000036.1"/>
</dbReference>
<comment type="cofactor">
    <cofactor evidence="2">
        <name>pyridoxal 5'-phosphate</name>
        <dbReference type="ChEBI" id="CHEBI:597326"/>
    </cofactor>
</comment>
<dbReference type="SUPFAM" id="SSF53686">
    <property type="entry name" value="Tryptophan synthase beta subunit-like PLP-dependent enzymes"/>
    <property type="match status" value="1"/>
</dbReference>
<dbReference type="PROSITE" id="PS00165">
    <property type="entry name" value="DEHYDRATASE_SER_THR"/>
    <property type="match status" value="1"/>
</dbReference>
<evidence type="ECO:0000256" key="6">
    <source>
        <dbReference type="ARBA" id="ARBA00022842"/>
    </source>
</evidence>
<dbReference type="GO" id="GO:0003941">
    <property type="term" value="F:L-serine ammonia-lyase activity"/>
    <property type="evidence" value="ECO:0007669"/>
    <property type="project" value="TreeGrafter"/>
</dbReference>
<evidence type="ECO:0000256" key="5">
    <source>
        <dbReference type="ARBA" id="ARBA00010869"/>
    </source>
</evidence>
<dbReference type="InterPro" id="IPR036052">
    <property type="entry name" value="TrpB-like_PALP_sf"/>
</dbReference>
<feature type="domain" description="Tryptophan synthase beta chain-like PALP" evidence="9">
    <location>
        <begin position="22"/>
        <end position="316"/>
    </location>
</feature>
<dbReference type="InterPro" id="IPR000634">
    <property type="entry name" value="Ser/Thr_deHydtase_PyrdxlP-BS"/>
</dbReference>
<keyword evidence="6" id="KW-0460">Magnesium</keyword>
<dbReference type="GO" id="GO:0018114">
    <property type="term" value="F:threonine racemase activity"/>
    <property type="evidence" value="ECO:0007669"/>
    <property type="project" value="TreeGrafter"/>
</dbReference>
<evidence type="ECO:0000256" key="8">
    <source>
        <dbReference type="ARBA" id="ARBA00023239"/>
    </source>
</evidence>